<feature type="region of interest" description="Disordered" evidence="1">
    <location>
        <begin position="61"/>
        <end position="84"/>
    </location>
</feature>
<protein>
    <submittedName>
        <fullName evidence="2">Uncharacterized protein</fullName>
    </submittedName>
</protein>
<keyword evidence="3" id="KW-1185">Reference proteome</keyword>
<accession>A0AAV3PWH6</accession>
<gene>
    <name evidence="2" type="ORF">LIER_13736</name>
</gene>
<dbReference type="Proteomes" id="UP001454036">
    <property type="component" value="Unassembled WGS sequence"/>
</dbReference>
<comment type="caution">
    <text evidence="2">The sequence shown here is derived from an EMBL/GenBank/DDBJ whole genome shotgun (WGS) entry which is preliminary data.</text>
</comment>
<evidence type="ECO:0000313" key="3">
    <source>
        <dbReference type="Proteomes" id="UP001454036"/>
    </source>
</evidence>
<name>A0AAV3PWH6_LITER</name>
<evidence type="ECO:0000313" key="2">
    <source>
        <dbReference type="EMBL" id="GAA0156187.1"/>
    </source>
</evidence>
<sequence length="84" mass="9200">MASAGESTLRVPPGFSLVGSISLPERKAYQTLACVAVGHSDQHDAYIEELQPKTWLEDVEVKERSNSNSKDPSLAYSDGEVMFK</sequence>
<evidence type="ECO:0000256" key="1">
    <source>
        <dbReference type="SAM" id="MobiDB-lite"/>
    </source>
</evidence>
<organism evidence="2 3">
    <name type="scientific">Lithospermum erythrorhizon</name>
    <name type="common">Purple gromwell</name>
    <name type="synonym">Lithospermum officinale var. erythrorhizon</name>
    <dbReference type="NCBI Taxonomy" id="34254"/>
    <lineage>
        <taxon>Eukaryota</taxon>
        <taxon>Viridiplantae</taxon>
        <taxon>Streptophyta</taxon>
        <taxon>Embryophyta</taxon>
        <taxon>Tracheophyta</taxon>
        <taxon>Spermatophyta</taxon>
        <taxon>Magnoliopsida</taxon>
        <taxon>eudicotyledons</taxon>
        <taxon>Gunneridae</taxon>
        <taxon>Pentapetalae</taxon>
        <taxon>asterids</taxon>
        <taxon>lamiids</taxon>
        <taxon>Boraginales</taxon>
        <taxon>Boraginaceae</taxon>
        <taxon>Boraginoideae</taxon>
        <taxon>Lithospermeae</taxon>
        <taxon>Lithospermum</taxon>
    </lineage>
</organism>
<dbReference type="AlphaFoldDB" id="A0AAV3PWH6"/>
<reference evidence="2 3" key="1">
    <citation type="submission" date="2024-01" db="EMBL/GenBank/DDBJ databases">
        <title>The complete chloroplast genome sequence of Lithospermum erythrorhizon: insights into the phylogenetic relationship among Boraginaceae species and the maternal lineages of purple gromwells.</title>
        <authorList>
            <person name="Okada T."/>
            <person name="Watanabe K."/>
        </authorList>
    </citation>
    <scope>NUCLEOTIDE SEQUENCE [LARGE SCALE GENOMIC DNA]</scope>
</reference>
<dbReference type="EMBL" id="BAABME010002803">
    <property type="protein sequence ID" value="GAA0156187.1"/>
    <property type="molecule type" value="Genomic_DNA"/>
</dbReference>
<proteinExistence type="predicted"/>